<evidence type="ECO:0000313" key="1">
    <source>
        <dbReference type="EMBL" id="MBF4770472.1"/>
    </source>
</evidence>
<evidence type="ECO:0000313" key="2">
    <source>
        <dbReference type="Proteomes" id="UP000660668"/>
    </source>
</evidence>
<dbReference type="RefSeq" id="WP_194698617.1">
    <property type="nucleotide sequence ID" value="NZ_JADKPO010000053.1"/>
</dbReference>
<comment type="caution">
    <text evidence="1">The sequence shown here is derived from an EMBL/GenBank/DDBJ whole genome shotgun (WGS) entry which is preliminary data.</text>
</comment>
<protein>
    <submittedName>
        <fullName evidence="1">Uncharacterized protein</fullName>
    </submittedName>
</protein>
<gene>
    <name evidence="1" type="ORF">ISU10_22085</name>
</gene>
<proteinExistence type="predicted"/>
<organism evidence="1 2">
    <name type="scientific">Nocardioides agariphilus</name>
    <dbReference type="NCBI Taxonomy" id="433664"/>
    <lineage>
        <taxon>Bacteria</taxon>
        <taxon>Bacillati</taxon>
        <taxon>Actinomycetota</taxon>
        <taxon>Actinomycetes</taxon>
        <taxon>Propionibacteriales</taxon>
        <taxon>Nocardioidaceae</taxon>
        <taxon>Nocardioides</taxon>
    </lineage>
</organism>
<dbReference type="EMBL" id="JADKPO010000053">
    <property type="protein sequence ID" value="MBF4770472.1"/>
    <property type="molecule type" value="Genomic_DNA"/>
</dbReference>
<name>A0A930YKJ3_9ACTN</name>
<dbReference type="Proteomes" id="UP000660668">
    <property type="component" value="Unassembled WGS sequence"/>
</dbReference>
<dbReference type="AlphaFoldDB" id="A0A930YKJ3"/>
<reference evidence="1" key="1">
    <citation type="submission" date="2020-11" db="EMBL/GenBank/DDBJ databases">
        <title>Nocardioides cynanchi sp. nov., isolated from soil of rhizosphere of Cynanchum wilfordii.</title>
        <authorList>
            <person name="Lee J.-S."/>
            <person name="Suh M.K."/>
            <person name="Kim J.-S."/>
        </authorList>
    </citation>
    <scope>NUCLEOTIDE SEQUENCE</scope>
    <source>
        <strain evidence="1">KCTC 19276</strain>
    </source>
</reference>
<sequence>MTDQTIPFRPVVRSQSDLHSVWNQLMEPQTSEGGFGGHSLWLLVIEGDRPFPQLTEITEALEPPDDDMVTSLGHFLENLSAEGRRFAFLRSRPGHGGLTSDDRAWARSLYEAGRRAGVPLEVVHRACDHDLVAVPMDEVA</sequence>
<accession>A0A930YKJ3</accession>
<keyword evidence="2" id="KW-1185">Reference proteome</keyword>